<dbReference type="InterPro" id="IPR007922">
    <property type="entry name" value="DciA-like"/>
</dbReference>
<dbReference type="EMBL" id="DRBC01000349">
    <property type="protein sequence ID" value="HDN85244.1"/>
    <property type="molecule type" value="Genomic_DNA"/>
</dbReference>
<sequence>MERLPMARDNSPSSVKEILDRLLSQLGIDSKINQMKILNCWGDVVGEKIKKHSQPFAIRKGNLFVKVDSSAWLAQLSYFKEKIISDFNTRQGKEIIKDIYFRIGKIYPSSSKNKERRGLRRVKLTEEDIKWIDKTLKSVKDKHLRKILRRILIKDKRLKKSISDTTS</sequence>
<dbReference type="PANTHER" id="PTHR36456">
    <property type="entry name" value="UPF0232 PROTEIN SCO3875"/>
    <property type="match status" value="1"/>
</dbReference>
<dbReference type="Proteomes" id="UP000885660">
    <property type="component" value="Unassembled WGS sequence"/>
</dbReference>
<evidence type="ECO:0000313" key="1">
    <source>
        <dbReference type="EMBL" id="HDN85244.1"/>
    </source>
</evidence>
<name>A0A7V0N013_UNCAE</name>
<gene>
    <name evidence="1" type="ORF">ENG47_05785</name>
</gene>
<comment type="caution">
    <text evidence="1">The sequence shown here is derived from an EMBL/GenBank/DDBJ whole genome shotgun (WGS) entry which is preliminary data.</text>
</comment>
<reference evidence="1" key="1">
    <citation type="journal article" date="2020" name="mSystems">
        <title>Genome- and Community-Level Interaction Insights into Carbon Utilization and Element Cycling Functions of Hydrothermarchaeota in Hydrothermal Sediment.</title>
        <authorList>
            <person name="Zhou Z."/>
            <person name="Liu Y."/>
            <person name="Xu W."/>
            <person name="Pan J."/>
            <person name="Luo Z.H."/>
            <person name="Li M."/>
        </authorList>
    </citation>
    <scope>NUCLEOTIDE SEQUENCE [LARGE SCALE GENOMIC DNA]</scope>
    <source>
        <strain evidence="1">HyVt-219</strain>
    </source>
</reference>
<dbReference type="PANTHER" id="PTHR36456:SF1">
    <property type="entry name" value="UPF0232 PROTEIN SCO3875"/>
    <property type="match status" value="1"/>
</dbReference>
<dbReference type="Pfam" id="PF05258">
    <property type="entry name" value="DciA"/>
    <property type="match status" value="1"/>
</dbReference>
<accession>A0A7V0N013</accession>
<dbReference type="AlphaFoldDB" id="A0A7V0N013"/>
<organism evidence="1">
    <name type="scientific">Aerophobetes bacterium</name>
    <dbReference type="NCBI Taxonomy" id="2030807"/>
    <lineage>
        <taxon>Bacteria</taxon>
        <taxon>Candidatus Aerophobota</taxon>
    </lineage>
</organism>
<proteinExistence type="predicted"/>
<protein>
    <submittedName>
        <fullName evidence="1">DUF721 domain-containing protein</fullName>
    </submittedName>
</protein>